<evidence type="ECO:0000256" key="3">
    <source>
        <dbReference type="ARBA" id="ARBA00022964"/>
    </source>
</evidence>
<dbReference type="InterPro" id="IPR010300">
    <property type="entry name" value="CDO_1"/>
</dbReference>
<dbReference type="RefSeq" id="WP_065200089.1">
    <property type="nucleotide sequence ID" value="NZ_LYVJ01000011.1"/>
</dbReference>
<dbReference type="AlphaFoldDB" id="A0A1A6XRY8"/>
<dbReference type="GO" id="GO:0008198">
    <property type="term" value="F:ferrous iron binding"/>
    <property type="evidence" value="ECO:0007669"/>
    <property type="project" value="TreeGrafter"/>
</dbReference>
<evidence type="ECO:0000313" key="8">
    <source>
        <dbReference type="EMBL" id="OBU65376.1"/>
    </source>
</evidence>
<accession>A0A1A6XRY8</accession>
<dbReference type="Pfam" id="PF05995">
    <property type="entry name" value="CDO_I"/>
    <property type="match status" value="1"/>
</dbReference>
<feature type="cross-link" description="3'-(S-cysteinyl)-tyrosine (Cys-Tyr)" evidence="6">
    <location>
        <begin position="99"/>
        <end position="165"/>
    </location>
</feature>
<dbReference type="OrthoDB" id="7059163at2"/>
<evidence type="ECO:0000256" key="5">
    <source>
        <dbReference type="ARBA" id="ARBA00023004"/>
    </source>
</evidence>
<evidence type="ECO:0000256" key="1">
    <source>
        <dbReference type="ARBA" id="ARBA00006622"/>
    </source>
</evidence>
<dbReference type="PANTHER" id="PTHR12918:SF1">
    <property type="entry name" value="CYSTEINE DIOXYGENASE TYPE 1"/>
    <property type="match status" value="1"/>
</dbReference>
<dbReference type="SUPFAM" id="SSF51182">
    <property type="entry name" value="RmlC-like cupins"/>
    <property type="match status" value="1"/>
</dbReference>
<evidence type="ECO:0000256" key="2">
    <source>
        <dbReference type="ARBA" id="ARBA00022723"/>
    </source>
</evidence>
<keyword evidence="2 7" id="KW-0479">Metal-binding</keyword>
<dbReference type="PANTHER" id="PTHR12918">
    <property type="entry name" value="CYSTEINE DIOXYGENASE"/>
    <property type="match status" value="1"/>
</dbReference>
<dbReference type="CDD" id="cd10548">
    <property type="entry name" value="cupin_CDO"/>
    <property type="match status" value="1"/>
</dbReference>
<protein>
    <submittedName>
        <fullName evidence="8">Cysteine dioxygenase</fullName>
    </submittedName>
</protein>
<comment type="caution">
    <text evidence="8">The sequence shown here is derived from an EMBL/GenBank/DDBJ whole genome shotgun (WGS) entry which is preliminary data.</text>
</comment>
<evidence type="ECO:0000256" key="4">
    <source>
        <dbReference type="ARBA" id="ARBA00023002"/>
    </source>
</evidence>
<feature type="binding site" evidence="7">
    <location>
        <position position="92"/>
    </location>
    <ligand>
        <name>Fe cation</name>
        <dbReference type="ChEBI" id="CHEBI:24875"/>
        <note>catalytic</note>
    </ligand>
</feature>
<dbReference type="InterPro" id="IPR011051">
    <property type="entry name" value="RmlC_Cupin_sf"/>
</dbReference>
<reference evidence="8 9" key="1">
    <citation type="submission" date="2016-05" db="EMBL/GenBank/DDBJ databases">
        <title>Draft Genome Sequences of Stenotrophomonas maltophilia Strains Sm32COP, Sm41DVV, Sm46PAILV, SmF3, SmF22, SmSOFb1 and SmCVFa1, Isolated from Different Manures, in France.</title>
        <authorList>
            <person name="Nazaret S."/>
            <person name="Bodilis J."/>
        </authorList>
    </citation>
    <scope>NUCLEOTIDE SEQUENCE [LARGE SCALE GENOMIC DNA]</scope>
    <source>
        <strain evidence="8 9">Sm46PAILV</strain>
    </source>
</reference>
<keyword evidence="3 8" id="KW-0223">Dioxygenase</keyword>
<name>A0A1A6XRY8_STEMA</name>
<evidence type="ECO:0000313" key="9">
    <source>
        <dbReference type="Proteomes" id="UP000092256"/>
    </source>
</evidence>
<dbReference type="GO" id="GO:0016702">
    <property type="term" value="F:oxidoreductase activity, acting on single donors with incorporation of molecular oxygen, incorporation of two atoms of oxygen"/>
    <property type="evidence" value="ECO:0007669"/>
    <property type="project" value="InterPro"/>
</dbReference>
<sequence length="195" mass="21628">MEAPNTPLPFNGRERLIAAIDRAVELDDPAAITEALQRVLRDAIADPAIQLPPCVSRPVQGHYARRELHRSPLLGYSVIAMCWAPGQGTPLHDHDAMWCVEGVWHGELVVTPYALLEQRGEQHRFAAQPALHGQRGSAGSLIPPHEYHTLCNASDDDIAVSLHVYQGVMERSAVFEPLGDDWYQRRVKAMETEAS</sequence>
<evidence type="ECO:0000256" key="6">
    <source>
        <dbReference type="PIRSR" id="PIRSR610300-50"/>
    </source>
</evidence>
<keyword evidence="6" id="KW-0883">Thioether bond</keyword>
<proteinExistence type="inferred from homology"/>
<gene>
    <name evidence="8" type="ORF">A9K58_14970</name>
</gene>
<keyword evidence="5 7" id="KW-0408">Iron</keyword>
<dbReference type="InterPro" id="IPR014710">
    <property type="entry name" value="RmlC-like_jellyroll"/>
</dbReference>
<feature type="binding site" evidence="7">
    <location>
        <position position="148"/>
    </location>
    <ligand>
        <name>Fe cation</name>
        <dbReference type="ChEBI" id="CHEBI:24875"/>
        <note>catalytic</note>
    </ligand>
</feature>
<feature type="binding site" evidence="7">
    <location>
        <position position="94"/>
    </location>
    <ligand>
        <name>Fe cation</name>
        <dbReference type="ChEBI" id="CHEBI:24875"/>
        <note>catalytic</note>
    </ligand>
</feature>
<evidence type="ECO:0000256" key="7">
    <source>
        <dbReference type="PIRSR" id="PIRSR610300-51"/>
    </source>
</evidence>
<keyword evidence="4" id="KW-0560">Oxidoreductase</keyword>
<organism evidence="8 9">
    <name type="scientific">Stenotrophomonas maltophilia</name>
    <name type="common">Pseudomonas maltophilia</name>
    <name type="synonym">Xanthomonas maltophilia</name>
    <dbReference type="NCBI Taxonomy" id="40324"/>
    <lineage>
        <taxon>Bacteria</taxon>
        <taxon>Pseudomonadati</taxon>
        <taxon>Pseudomonadota</taxon>
        <taxon>Gammaproteobacteria</taxon>
        <taxon>Lysobacterales</taxon>
        <taxon>Lysobacteraceae</taxon>
        <taxon>Stenotrophomonas</taxon>
        <taxon>Stenotrophomonas maltophilia group</taxon>
    </lineage>
</organism>
<comment type="similarity">
    <text evidence="1">Belongs to the cysteine dioxygenase family.</text>
</comment>
<dbReference type="EMBL" id="LYVJ01000011">
    <property type="protein sequence ID" value="OBU65376.1"/>
    <property type="molecule type" value="Genomic_DNA"/>
</dbReference>
<dbReference type="Gene3D" id="2.60.120.10">
    <property type="entry name" value="Jelly Rolls"/>
    <property type="match status" value="1"/>
</dbReference>
<dbReference type="Proteomes" id="UP000092256">
    <property type="component" value="Unassembled WGS sequence"/>
</dbReference>